<organism evidence="1 2">
    <name type="scientific">Acetivibrio mesophilus</name>
    <dbReference type="NCBI Taxonomy" id="2487273"/>
    <lineage>
        <taxon>Bacteria</taxon>
        <taxon>Bacillati</taxon>
        <taxon>Bacillota</taxon>
        <taxon>Clostridia</taxon>
        <taxon>Eubacteriales</taxon>
        <taxon>Oscillospiraceae</taxon>
        <taxon>Acetivibrio</taxon>
    </lineage>
</organism>
<evidence type="ECO:0000313" key="1">
    <source>
        <dbReference type="EMBL" id="RXE58104.1"/>
    </source>
</evidence>
<dbReference type="OrthoDB" id="2083685at2"/>
<proteinExistence type="predicted"/>
<gene>
    <name evidence="1" type="ORF">EFD62_13885</name>
</gene>
<keyword evidence="2" id="KW-1185">Reference proteome</keyword>
<dbReference type="AlphaFoldDB" id="A0A4Q0I1L5"/>
<evidence type="ECO:0008006" key="3">
    <source>
        <dbReference type="Google" id="ProtNLM"/>
    </source>
</evidence>
<protein>
    <recommendedName>
        <fullName evidence="3">Quinate/shikimate 5-dehydrogenase/glutamyl-tRNA reductase domain-containing protein</fullName>
    </recommendedName>
</protein>
<accession>A0A4Q0I1L5</accession>
<name>A0A4Q0I1L5_9FIRM</name>
<dbReference type="EMBL" id="RLII01000024">
    <property type="protein sequence ID" value="RXE58104.1"/>
    <property type="molecule type" value="Genomic_DNA"/>
</dbReference>
<evidence type="ECO:0000313" key="2">
    <source>
        <dbReference type="Proteomes" id="UP000289166"/>
    </source>
</evidence>
<dbReference type="RefSeq" id="WP_128706298.1">
    <property type="nucleotide sequence ID" value="NZ_RLII01000024.1"/>
</dbReference>
<comment type="caution">
    <text evidence="1">The sequence shown here is derived from an EMBL/GenBank/DDBJ whole genome shotgun (WGS) entry which is preliminary data.</text>
</comment>
<sequence length="318" mass="36336">MSNIGLMLLCHEKEGTKKNLIKNIFNILRRLLSSNLPDGAIKKAELYDEFNIFTVRLPYRLSELKKPNFFTMHRLKKIIRKLCSDYSIDRCFFPGSMPEELDIDCCIKNPFSGYFIYTAMLVNILKIISDRKGKDIRGLSVAIIHGRGHDLLYSYIKLLSTLSKYLTIITHEKDNVEKIIDDIFEETGLSVRVTDSVASGIEDAEVIVNLTDLCDFNISKNIKSNASVINYGSVKTDKIEFSDIIINDIDIILPKKFEEMMGKDVYKFYKKAELAEIILLNKLEIGTYAIGNSADYTVIDNLSRQFQNDGFKLIPIIN</sequence>
<dbReference type="Gene3D" id="3.40.50.720">
    <property type="entry name" value="NAD(P)-binding Rossmann-like Domain"/>
    <property type="match status" value="1"/>
</dbReference>
<reference evidence="2" key="1">
    <citation type="submission" date="2018-11" db="EMBL/GenBank/DDBJ databases">
        <title>Genome sequencing of a novel mesophilic and cellulolytic organism within the genus Hungateiclostridium.</title>
        <authorList>
            <person name="Rettenmaier R."/>
            <person name="Liebl W."/>
            <person name="Zverlov V."/>
        </authorList>
    </citation>
    <scope>NUCLEOTIDE SEQUENCE [LARGE SCALE GENOMIC DNA]</scope>
    <source>
        <strain evidence="2">N2K1</strain>
    </source>
</reference>
<dbReference type="Proteomes" id="UP000289166">
    <property type="component" value="Unassembled WGS sequence"/>
</dbReference>